<comment type="subcellular location">
    <subcellularLocation>
        <location evidence="10">Cytoplasm</location>
    </subcellularLocation>
    <text evidence="10">The SRP-RNC complex is targeted to the cytoplasmic membrane.</text>
</comment>
<dbReference type="SUPFAM" id="SSF52540">
    <property type="entry name" value="P-loop containing nucleoside triphosphate hydrolases"/>
    <property type="match status" value="1"/>
</dbReference>
<feature type="binding site" evidence="10">
    <location>
        <begin position="250"/>
        <end position="253"/>
    </location>
    <ligand>
        <name>GTP</name>
        <dbReference type="ChEBI" id="CHEBI:37565"/>
    </ligand>
</feature>
<comment type="similarity">
    <text evidence="1 10">Belongs to the GTP-binding SRP family. SRP54 subfamily.</text>
</comment>
<keyword evidence="5 10" id="KW-0694">RNA-binding</keyword>
<dbReference type="GO" id="GO:0048500">
    <property type="term" value="C:signal recognition particle"/>
    <property type="evidence" value="ECO:0007669"/>
    <property type="project" value="UniProtKB-UniRule"/>
</dbReference>
<dbReference type="Pfam" id="PF00448">
    <property type="entry name" value="SRP54"/>
    <property type="match status" value="1"/>
</dbReference>
<keyword evidence="7 10" id="KW-0733">Signal recognition particle</keyword>
<evidence type="ECO:0000256" key="1">
    <source>
        <dbReference type="ARBA" id="ARBA00005450"/>
    </source>
</evidence>
<protein>
    <recommendedName>
        <fullName evidence="10">Signal recognition particle 54 kDa protein</fullName>
        <shortName evidence="10">SRP54</shortName>
        <ecNumber evidence="10">3.6.5.4</ecNumber>
    </recommendedName>
</protein>
<keyword evidence="2 10" id="KW-0963">Cytoplasm</keyword>
<dbReference type="AlphaFoldDB" id="E3GW35"/>
<evidence type="ECO:0000313" key="12">
    <source>
        <dbReference type="EMBL" id="ADP77800.1"/>
    </source>
</evidence>
<dbReference type="Gene3D" id="1.10.260.30">
    <property type="entry name" value="Signal recognition particle, SRP54 subunit, M-domain"/>
    <property type="match status" value="1"/>
</dbReference>
<dbReference type="SMART" id="SM00962">
    <property type="entry name" value="SRP54"/>
    <property type="match status" value="1"/>
</dbReference>
<organism evidence="12 13">
    <name type="scientific">Methanothermus fervidus (strain ATCC 43054 / DSM 2088 / JCM 10308 / V24 S)</name>
    <dbReference type="NCBI Taxonomy" id="523846"/>
    <lineage>
        <taxon>Archaea</taxon>
        <taxon>Methanobacteriati</taxon>
        <taxon>Methanobacteriota</taxon>
        <taxon>Methanomada group</taxon>
        <taxon>Methanobacteria</taxon>
        <taxon>Methanobacteriales</taxon>
        <taxon>Methanothermaceae</taxon>
        <taxon>Methanothermus</taxon>
    </lineage>
</organism>
<evidence type="ECO:0000256" key="2">
    <source>
        <dbReference type="ARBA" id="ARBA00022490"/>
    </source>
</evidence>
<dbReference type="GO" id="GO:0003924">
    <property type="term" value="F:GTPase activity"/>
    <property type="evidence" value="ECO:0007669"/>
    <property type="project" value="UniProtKB-UniRule"/>
</dbReference>
<dbReference type="InterPro" id="IPR003593">
    <property type="entry name" value="AAA+_ATPase"/>
</dbReference>
<evidence type="ECO:0000256" key="9">
    <source>
        <dbReference type="ARBA" id="ARBA00064051"/>
    </source>
</evidence>
<dbReference type="InterPro" id="IPR036225">
    <property type="entry name" value="SRP/SRP_N"/>
</dbReference>
<keyword evidence="13" id="KW-1185">Reference proteome</keyword>
<dbReference type="Pfam" id="PF02881">
    <property type="entry name" value="SRP54_N"/>
    <property type="match status" value="1"/>
</dbReference>
<evidence type="ECO:0000256" key="5">
    <source>
        <dbReference type="ARBA" id="ARBA00022884"/>
    </source>
</evidence>
<feature type="domain" description="SRP54-type proteins GTP-binding" evidence="11">
    <location>
        <begin position="271"/>
        <end position="284"/>
    </location>
</feature>
<sequence>MAIGGTMLGKLGEKLRKSIKKLAKMPIVDEKVVKEVIKDLQRALIQADVNVKLVFKLSKSIEKRALKEEPPKGITPKEHVIKIVYEELTKLLGKKSYKLKIDKKPYKILFVGLQGSGKTTTVAKLAHYLRLKGYNSAVVCTDTWRTAAYDQLKQLTEEINVPMYGDPNEDNPIRLAKEGLNKFKNYDVILFDTAGRHKNEKELLDEMEMLSKEINPDEIILVIDGTIGQQAKSQAKAFSERVKIGSIIVTKLDGSAKGGGALSAVSEVGAPIKFIGTGEKIDDLEEFDPARFMSRLLGMGDIKSLIEKFERVVEEEDKISETVDTMLSGKFTLKDLKTQFETMKKMGPLKQILNMLPLAGNIPKNFSKITEDKIKKYCVIMDSMTEEELENPRIIKYSRVKRIARGAGVRNEDVRELLRYYKTTKKALKGFERRKLGGPIQSILKQIMR</sequence>
<dbReference type="EC" id="3.6.5.4" evidence="10"/>
<evidence type="ECO:0000256" key="8">
    <source>
        <dbReference type="ARBA" id="ARBA00023274"/>
    </source>
</evidence>
<evidence type="ECO:0000256" key="7">
    <source>
        <dbReference type="ARBA" id="ARBA00023135"/>
    </source>
</evidence>
<dbReference type="HOGENOM" id="CLU_009301_6_0_2"/>
<dbReference type="PANTHER" id="PTHR11564">
    <property type="entry name" value="SIGNAL RECOGNITION PARTICLE 54K PROTEIN SRP54"/>
    <property type="match status" value="1"/>
</dbReference>
<dbReference type="EMBL" id="CP002278">
    <property type="protein sequence ID" value="ADP77800.1"/>
    <property type="molecule type" value="Genomic_DNA"/>
</dbReference>
<evidence type="ECO:0000256" key="6">
    <source>
        <dbReference type="ARBA" id="ARBA00023134"/>
    </source>
</evidence>
<dbReference type="InterPro" id="IPR000897">
    <property type="entry name" value="SRP54_GTPase_dom"/>
</dbReference>
<dbReference type="InterPro" id="IPR036891">
    <property type="entry name" value="Signal_recog_part_SRP54_M_sf"/>
</dbReference>
<dbReference type="Pfam" id="PF02978">
    <property type="entry name" value="SRP_SPB"/>
    <property type="match status" value="1"/>
</dbReference>
<dbReference type="KEGG" id="mfv:Mfer_1005"/>
<proteinExistence type="inferred from homology"/>
<dbReference type="SUPFAM" id="SSF47364">
    <property type="entry name" value="Domain of the SRP/SRP receptor G-proteins"/>
    <property type="match status" value="1"/>
</dbReference>
<dbReference type="Gene3D" id="1.20.120.140">
    <property type="entry name" value="Signal recognition particle SRP54, nucleotide-binding domain"/>
    <property type="match status" value="1"/>
</dbReference>
<comment type="catalytic activity">
    <reaction evidence="10">
        <text>GTP + H2O = GDP + phosphate + H(+)</text>
        <dbReference type="Rhea" id="RHEA:19669"/>
        <dbReference type="ChEBI" id="CHEBI:15377"/>
        <dbReference type="ChEBI" id="CHEBI:15378"/>
        <dbReference type="ChEBI" id="CHEBI:37565"/>
        <dbReference type="ChEBI" id="CHEBI:43474"/>
        <dbReference type="ChEBI" id="CHEBI:58189"/>
        <dbReference type="EC" id="3.6.5.4"/>
    </reaction>
</comment>
<dbReference type="SMART" id="SM00963">
    <property type="entry name" value="SRP54_N"/>
    <property type="match status" value="1"/>
</dbReference>
<feature type="binding site" evidence="10">
    <location>
        <begin position="192"/>
        <end position="196"/>
    </location>
    <ligand>
        <name>GTP</name>
        <dbReference type="ChEBI" id="CHEBI:37565"/>
    </ligand>
</feature>
<dbReference type="PANTHER" id="PTHR11564:SF5">
    <property type="entry name" value="SIGNAL RECOGNITION PARTICLE SUBUNIT SRP54"/>
    <property type="match status" value="1"/>
</dbReference>
<keyword evidence="6 10" id="KW-0342">GTP-binding</keyword>
<dbReference type="SUPFAM" id="SSF47446">
    <property type="entry name" value="Signal peptide-binding domain"/>
    <property type="match status" value="1"/>
</dbReference>
<dbReference type="InterPro" id="IPR004125">
    <property type="entry name" value="Signal_recog_particle_SRP54_M"/>
</dbReference>
<feature type="binding site" evidence="10">
    <location>
        <begin position="112"/>
        <end position="119"/>
    </location>
    <ligand>
        <name>GTP</name>
        <dbReference type="ChEBI" id="CHEBI:37565"/>
    </ligand>
</feature>
<dbReference type="HAMAP" id="MF_00306">
    <property type="entry name" value="SRP54"/>
    <property type="match status" value="1"/>
</dbReference>
<dbReference type="InterPro" id="IPR042101">
    <property type="entry name" value="SRP54_N_sf"/>
</dbReference>
<keyword evidence="4 10" id="KW-0378">Hydrolase</keyword>
<accession>E3GW35</accession>
<name>E3GW35_METFV</name>
<dbReference type="GO" id="GO:0008312">
    <property type="term" value="F:7S RNA binding"/>
    <property type="evidence" value="ECO:0007669"/>
    <property type="project" value="UniProtKB-UniRule"/>
</dbReference>
<gene>
    <name evidence="10" type="primary">srp54</name>
    <name evidence="12" type="ordered locus">Mfer_1005</name>
</gene>
<dbReference type="CDD" id="cd17875">
    <property type="entry name" value="SRP54_G"/>
    <property type="match status" value="1"/>
</dbReference>
<dbReference type="FunFam" id="3.40.50.300:FF:000022">
    <property type="entry name" value="Signal recognition particle 54 kDa subunit"/>
    <property type="match status" value="1"/>
</dbReference>
<dbReference type="Gene3D" id="3.40.50.300">
    <property type="entry name" value="P-loop containing nucleotide triphosphate hydrolases"/>
    <property type="match status" value="1"/>
</dbReference>
<dbReference type="Proteomes" id="UP000002315">
    <property type="component" value="Chromosome"/>
</dbReference>
<dbReference type="InterPro" id="IPR013822">
    <property type="entry name" value="Signal_recog_particl_SRP54_hlx"/>
</dbReference>
<dbReference type="STRING" id="523846.Mfer_1005"/>
<evidence type="ECO:0000256" key="4">
    <source>
        <dbReference type="ARBA" id="ARBA00022801"/>
    </source>
</evidence>
<evidence type="ECO:0000256" key="3">
    <source>
        <dbReference type="ARBA" id="ARBA00022741"/>
    </source>
</evidence>
<reference evidence="12 13" key="1">
    <citation type="journal article" date="2010" name="Stand. Genomic Sci.">
        <title>Complete genome sequence of Methanothermus fervidus type strain (V24S).</title>
        <authorList>
            <person name="Anderson I."/>
            <person name="Djao O.D."/>
            <person name="Misra M."/>
            <person name="Chertkov O."/>
            <person name="Nolan M."/>
            <person name="Lucas S."/>
            <person name="Lapidus A."/>
            <person name="Del Rio T.G."/>
            <person name="Tice H."/>
            <person name="Cheng J.F."/>
            <person name="Tapia R."/>
            <person name="Han C."/>
            <person name="Goodwin L."/>
            <person name="Pitluck S."/>
            <person name="Liolios K."/>
            <person name="Ivanova N."/>
            <person name="Mavromatis K."/>
            <person name="Mikhailova N."/>
            <person name="Pati A."/>
            <person name="Brambilla E."/>
            <person name="Chen A."/>
            <person name="Palaniappan K."/>
            <person name="Land M."/>
            <person name="Hauser L."/>
            <person name="Chang Y.J."/>
            <person name="Jeffries C.D."/>
            <person name="Sikorski J."/>
            <person name="Spring S."/>
            <person name="Rohde M."/>
            <person name="Eichinger K."/>
            <person name="Huber H."/>
            <person name="Wirth R."/>
            <person name="Goker M."/>
            <person name="Detter J.C."/>
            <person name="Woyke T."/>
            <person name="Bristow J."/>
            <person name="Eisen J.A."/>
            <person name="Markowitz V."/>
            <person name="Hugenholtz P."/>
            <person name="Klenk H.P."/>
            <person name="Kyrpides N.C."/>
        </authorList>
    </citation>
    <scope>NUCLEOTIDE SEQUENCE [LARGE SCALE GENOMIC DNA]</scope>
    <source>
        <strain evidence="13">ATCC 43054 / DSM 2088 / JCM 10308 / V24 S</strain>
    </source>
</reference>
<evidence type="ECO:0000259" key="11">
    <source>
        <dbReference type="PROSITE" id="PS00300"/>
    </source>
</evidence>
<dbReference type="GO" id="GO:0005525">
    <property type="term" value="F:GTP binding"/>
    <property type="evidence" value="ECO:0007669"/>
    <property type="project" value="UniProtKB-UniRule"/>
</dbReference>
<evidence type="ECO:0000256" key="10">
    <source>
        <dbReference type="HAMAP-Rule" id="MF_00306"/>
    </source>
</evidence>
<evidence type="ECO:0000313" key="13">
    <source>
        <dbReference type="Proteomes" id="UP000002315"/>
    </source>
</evidence>
<comment type="function">
    <text evidence="10">Involved in targeting and insertion of nascent membrane proteins into the cytoplasmic membrane. Binds to the hydrophobic signal sequence of the ribosome-nascent chain (RNC) as it emerges from the ribosomes. The SRP-RNC complex is then targeted to the cytoplasmic membrane where it interacts with the SRP receptor FtsY.</text>
</comment>
<comment type="domain">
    <text evidence="10">Composed of three domains: the N-terminal N domain, which is responsible for interactions with the ribosome, the central G domain, which binds GTP, and the C-terminal M domain, which binds the RNA and the signal sequence of the RNC.</text>
</comment>
<dbReference type="SMART" id="SM00382">
    <property type="entry name" value="AAA"/>
    <property type="match status" value="1"/>
</dbReference>
<comment type="subunit">
    <text evidence="9 10">Part of the signal recognition particle protein translocation system, which is composed of SRP and FtsY. Archaeal SRP consists of a 7S RNA molecule of 300 nucleotides and two protein subunits: SRP54 and SRP19.</text>
</comment>
<keyword evidence="3 10" id="KW-0547">Nucleotide-binding</keyword>
<dbReference type="InterPro" id="IPR027417">
    <property type="entry name" value="P-loop_NTPase"/>
</dbReference>
<dbReference type="InterPro" id="IPR022941">
    <property type="entry name" value="SRP54"/>
</dbReference>
<keyword evidence="8 10" id="KW-0687">Ribonucleoprotein</keyword>
<dbReference type="GO" id="GO:0006614">
    <property type="term" value="P:SRP-dependent cotranslational protein targeting to membrane"/>
    <property type="evidence" value="ECO:0007669"/>
    <property type="project" value="InterPro"/>
</dbReference>
<dbReference type="PROSITE" id="PS00300">
    <property type="entry name" value="SRP54"/>
    <property type="match status" value="1"/>
</dbReference>